<evidence type="ECO:0000256" key="1">
    <source>
        <dbReference type="SAM" id="MobiDB-lite"/>
    </source>
</evidence>
<proteinExistence type="predicted"/>
<name>A0ABN9TB82_9DINO</name>
<evidence type="ECO:0000313" key="3">
    <source>
        <dbReference type="Proteomes" id="UP001189429"/>
    </source>
</evidence>
<feature type="region of interest" description="Disordered" evidence="1">
    <location>
        <begin position="113"/>
        <end position="137"/>
    </location>
</feature>
<gene>
    <name evidence="2" type="ORF">PCOR1329_LOCUS37423</name>
</gene>
<sequence length="137" mass="14971">MIVELFFSGFVSYGGLTVRWVAVNSEVCRHFSSTASFRQYWGKSFPGAGQGKRCLFHVACCRALRSSSFWPCSAFGRGQVPQIRSQPRFSCDGVLFEGLECAIFCCSSCQSTRASHKGHRPGADASRAGRVSALRTA</sequence>
<protein>
    <submittedName>
        <fullName evidence="2">Uncharacterized protein</fullName>
    </submittedName>
</protein>
<keyword evidence="3" id="KW-1185">Reference proteome</keyword>
<reference evidence="2" key="1">
    <citation type="submission" date="2023-10" db="EMBL/GenBank/DDBJ databases">
        <authorList>
            <person name="Chen Y."/>
            <person name="Shah S."/>
            <person name="Dougan E. K."/>
            <person name="Thang M."/>
            <person name="Chan C."/>
        </authorList>
    </citation>
    <scope>NUCLEOTIDE SEQUENCE [LARGE SCALE GENOMIC DNA]</scope>
</reference>
<dbReference type="EMBL" id="CAUYUJ010014536">
    <property type="protein sequence ID" value="CAK0842837.1"/>
    <property type="molecule type" value="Genomic_DNA"/>
</dbReference>
<dbReference type="Proteomes" id="UP001189429">
    <property type="component" value="Unassembled WGS sequence"/>
</dbReference>
<accession>A0ABN9TB82</accession>
<evidence type="ECO:0000313" key="2">
    <source>
        <dbReference type="EMBL" id="CAK0842837.1"/>
    </source>
</evidence>
<organism evidence="2 3">
    <name type="scientific">Prorocentrum cordatum</name>
    <dbReference type="NCBI Taxonomy" id="2364126"/>
    <lineage>
        <taxon>Eukaryota</taxon>
        <taxon>Sar</taxon>
        <taxon>Alveolata</taxon>
        <taxon>Dinophyceae</taxon>
        <taxon>Prorocentrales</taxon>
        <taxon>Prorocentraceae</taxon>
        <taxon>Prorocentrum</taxon>
    </lineage>
</organism>
<comment type="caution">
    <text evidence="2">The sequence shown here is derived from an EMBL/GenBank/DDBJ whole genome shotgun (WGS) entry which is preliminary data.</text>
</comment>